<keyword evidence="2" id="KW-1185">Reference proteome</keyword>
<name>A0A6I6JFC7_9BACT</name>
<evidence type="ECO:0000313" key="2">
    <source>
        <dbReference type="Proteomes" id="UP000428328"/>
    </source>
</evidence>
<dbReference type="RefSeq" id="WP_158946468.1">
    <property type="nucleotide sequence ID" value="NZ_CP046400.1"/>
</dbReference>
<gene>
    <name evidence="1" type="ORF">GM415_03595</name>
</gene>
<organism evidence="1 2">
    <name type="scientific">Pseudodesulfovibrio cashew</name>
    <dbReference type="NCBI Taxonomy" id="2678688"/>
    <lineage>
        <taxon>Bacteria</taxon>
        <taxon>Pseudomonadati</taxon>
        <taxon>Thermodesulfobacteriota</taxon>
        <taxon>Desulfovibrionia</taxon>
        <taxon>Desulfovibrionales</taxon>
        <taxon>Desulfovibrionaceae</taxon>
    </lineage>
</organism>
<evidence type="ECO:0000313" key="1">
    <source>
        <dbReference type="EMBL" id="QGY39243.1"/>
    </source>
</evidence>
<dbReference type="KEGG" id="psel:GM415_03595"/>
<protein>
    <submittedName>
        <fullName evidence="1">Uncharacterized protein</fullName>
    </submittedName>
</protein>
<dbReference type="Proteomes" id="UP000428328">
    <property type="component" value="Chromosome"/>
</dbReference>
<dbReference type="AlphaFoldDB" id="A0A6I6JFC7"/>
<dbReference type="EMBL" id="CP046400">
    <property type="protein sequence ID" value="QGY39243.1"/>
    <property type="molecule type" value="Genomic_DNA"/>
</dbReference>
<proteinExistence type="predicted"/>
<accession>A0A6I6JFC7</accession>
<sequence length="128" mass="14751">MPPEIVFPIFIFGDGDCIVLLRNEDVGSELEHYDVTDKVYSGYDYDGRLLKFTTDENMAVRCEATNSQVQHDELMKRLHSHLARLNYCPYDKNNDSITKAMAAGLLTETNFEYQSFLGWLKSFIIGRK</sequence>
<reference evidence="1 2" key="1">
    <citation type="submission" date="2019-11" db="EMBL/GenBank/DDBJ databases">
        <authorList>
            <person name="Zheng R.K."/>
            <person name="Sun C.M."/>
        </authorList>
    </citation>
    <scope>NUCLEOTIDE SEQUENCE [LARGE SCALE GENOMIC DNA]</scope>
    <source>
        <strain evidence="1 2">SRB007</strain>
    </source>
</reference>